<feature type="transmembrane region" description="Helical" evidence="2">
    <location>
        <begin position="47"/>
        <end position="64"/>
    </location>
</feature>
<feature type="transmembrane region" description="Helical" evidence="2">
    <location>
        <begin position="12"/>
        <end position="32"/>
    </location>
</feature>
<evidence type="ECO:0000313" key="3">
    <source>
        <dbReference type="EMBL" id="QIS44395.1"/>
    </source>
</evidence>
<keyword evidence="2" id="KW-0472">Membrane</keyword>
<keyword evidence="2" id="KW-0812">Transmembrane</keyword>
<gene>
    <name evidence="3" type="ORF">GW570_04465</name>
</gene>
<feature type="transmembrane region" description="Helical" evidence="2">
    <location>
        <begin position="210"/>
        <end position="232"/>
    </location>
</feature>
<sequence length="335" mass="34082">MIRRAFGWHLPLMTVAALMVVVAAVCVVGRVVDDRIVSGAPVWDKPAKFALSILVYAVTWAWLIARLPRFRRQAHLVGTVVAVALVVEQAVIVGAAAAGTTSHFNVTSPLATTLWGVMAVSITVLYLCAFVTSIAVLRLRLPDPALTLGIRAGALISLVGIGLAYLMTSPTAAQLADFHGVAGAHTVGAEDGGPGLPVLGWSTASGDLRIPHFVGMHALQALPIAALLLGLAARRIPALAPDRVRVRLTAVAAVAYLAVVALVTVQALAGQPINGPSPAVLAAGAGIVGASLLAAGIVVWRGGAAPASPVGRSPDDAPAQPSAASSLAEISSRSK</sequence>
<dbReference type="Proteomes" id="UP000503164">
    <property type="component" value="Chromosome"/>
</dbReference>
<organism evidence="3 4">
    <name type="scientific">Clavibacter capsici</name>
    <dbReference type="NCBI Taxonomy" id="1874630"/>
    <lineage>
        <taxon>Bacteria</taxon>
        <taxon>Bacillati</taxon>
        <taxon>Actinomycetota</taxon>
        <taxon>Actinomycetes</taxon>
        <taxon>Micrococcales</taxon>
        <taxon>Microbacteriaceae</taxon>
        <taxon>Clavibacter</taxon>
    </lineage>
</organism>
<evidence type="ECO:0000256" key="1">
    <source>
        <dbReference type="SAM" id="MobiDB-lite"/>
    </source>
</evidence>
<proteinExistence type="predicted"/>
<feature type="region of interest" description="Disordered" evidence="1">
    <location>
        <begin position="305"/>
        <end position="335"/>
    </location>
</feature>
<feature type="compositionally biased region" description="Low complexity" evidence="1">
    <location>
        <begin position="316"/>
        <end position="326"/>
    </location>
</feature>
<dbReference type="AlphaFoldDB" id="A0AAE6XPC5"/>
<feature type="transmembrane region" description="Helical" evidence="2">
    <location>
        <begin position="76"/>
        <end position="98"/>
    </location>
</feature>
<feature type="transmembrane region" description="Helical" evidence="2">
    <location>
        <begin position="280"/>
        <end position="300"/>
    </location>
</feature>
<keyword evidence="4" id="KW-1185">Reference proteome</keyword>
<protein>
    <submittedName>
        <fullName evidence="3">Uncharacterized protein</fullName>
    </submittedName>
</protein>
<name>A0AAE6XPC5_9MICO</name>
<dbReference type="EMBL" id="CP048049">
    <property type="protein sequence ID" value="QIS44395.1"/>
    <property type="molecule type" value="Genomic_DNA"/>
</dbReference>
<feature type="transmembrane region" description="Helical" evidence="2">
    <location>
        <begin position="110"/>
        <end position="136"/>
    </location>
</feature>
<reference evidence="3 4" key="1">
    <citation type="journal article" date="2020" name="Mol. Plant Pathol.">
        <title>Plasmid composition and the chpG gene determine the virulence level of Clavibacter capsici natural isolates in pepper.</title>
        <authorList>
            <person name="Hwang I.S."/>
            <person name="Lee H.M."/>
            <person name="Oh E.J."/>
            <person name="Lee S."/>
            <person name="Heu S."/>
            <person name="Oh C.S."/>
        </authorList>
    </citation>
    <scope>NUCLEOTIDE SEQUENCE [LARGE SCALE GENOMIC DNA]</scope>
    <source>
        <strain evidence="3 4">1101</strain>
    </source>
</reference>
<evidence type="ECO:0000313" key="4">
    <source>
        <dbReference type="Proteomes" id="UP000503164"/>
    </source>
</evidence>
<feature type="transmembrane region" description="Helical" evidence="2">
    <location>
        <begin position="148"/>
        <end position="167"/>
    </location>
</feature>
<keyword evidence="2" id="KW-1133">Transmembrane helix</keyword>
<dbReference type="RefSeq" id="WP_053773960.1">
    <property type="nucleotide sequence ID" value="NZ_CP012573.1"/>
</dbReference>
<accession>A0AAE6XPC5</accession>
<evidence type="ECO:0000256" key="2">
    <source>
        <dbReference type="SAM" id="Phobius"/>
    </source>
</evidence>
<feature type="transmembrane region" description="Helical" evidence="2">
    <location>
        <begin position="244"/>
        <end position="268"/>
    </location>
</feature>